<dbReference type="EMBL" id="JAPWTJ010000709">
    <property type="protein sequence ID" value="KAJ8976223.1"/>
    <property type="molecule type" value="Genomic_DNA"/>
</dbReference>
<gene>
    <name evidence="14" type="ORF">NQ317_013615</name>
</gene>
<comment type="subcellular location">
    <subcellularLocation>
        <location evidence="1 8">Nucleus</location>
    </subcellularLocation>
</comment>
<keyword evidence="3 9" id="KW-0863">Zinc-finger</keyword>
<evidence type="ECO:0000259" key="10">
    <source>
        <dbReference type="PROSITE" id="PS50090"/>
    </source>
</evidence>
<dbReference type="Pfam" id="PF25299">
    <property type="entry name" value="ZZ_ADA2"/>
    <property type="match status" value="1"/>
</dbReference>
<dbReference type="PROSITE" id="PS51294">
    <property type="entry name" value="HTH_MYB"/>
    <property type="match status" value="1"/>
</dbReference>
<evidence type="ECO:0000256" key="1">
    <source>
        <dbReference type="ARBA" id="ARBA00004123"/>
    </source>
</evidence>
<evidence type="ECO:0000313" key="15">
    <source>
        <dbReference type="Proteomes" id="UP001162164"/>
    </source>
</evidence>
<name>A0ABQ9JF17_9CUCU</name>
<dbReference type="InterPro" id="IPR017930">
    <property type="entry name" value="Myb_dom"/>
</dbReference>
<dbReference type="InterPro" id="IPR016827">
    <property type="entry name" value="Ada2/TADA2"/>
</dbReference>
<dbReference type="InterPro" id="IPR009057">
    <property type="entry name" value="Homeodomain-like_sf"/>
</dbReference>
<keyword evidence="6 8" id="KW-0804">Transcription</keyword>
<dbReference type="PANTHER" id="PTHR12374:SF63">
    <property type="entry name" value="TRANSCRIPTIONAL ADAPTER 2-BETA"/>
    <property type="match status" value="1"/>
</dbReference>
<evidence type="ECO:0000256" key="9">
    <source>
        <dbReference type="PROSITE-ProRule" id="PRU00228"/>
    </source>
</evidence>
<sequence>MADLFAKISCTYCEEDINGIRVQCSVCPDFDICLQCFSVGAEIGQHKNDHSYRFVDHCTVSVFGGRGAWTGKEQLLLLDAVELYGFGNWELVSQHIETRTAEEAKEEYIARYLEGNIGKATWAQLANHRPVLVDHVPKDDGPLSPTVTCKLPPLDATLEEARLLGYKPHRDDYEREFNMEAEQLVSTLQLDPDEDTQMEVALKLAMIDMYTRRLRERGRRKRIVRDYQLVAKYFANIRKDPTKRLLSKEQRELRDKMRVTAQFMSSGEHERLIASIERERELRHRLTELFRYRSLGLTQQDEIIHYEQHAAYERQQQLKQSRSR</sequence>
<proteinExistence type="predicted"/>
<dbReference type="PROSITE" id="PS01357">
    <property type="entry name" value="ZF_ZZ_1"/>
    <property type="match status" value="1"/>
</dbReference>
<evidence type="ECO:0000256" key="2">
    <source>
        <dbReference type="ARBA" id="ARBA00022723"/>
    </source>
</evidence>
<feature type="domain" description="ZZ-type" evidence="11">
    <location>
        <begin position="5"/>
        <end position="60"/>
    </location>
</feature>
<keyword evidence="4" id="KW-0862">Zinc</keyword>
<organism evidence="14 15">
    <name type="scientific">Molorchus minor</name>
    <dbReference type="NCBI Taxonomy" id="1323400"/>
    <lineage>
        <taxon>Eukaryota</taxon>
        <taxon>Metazoa</taxon>
        <taxon>Ecdysozoa</taxon>
        <taxon>Arthropoda</taxon>
        <taxon>Hexapoda</taxon>
        <taxon>Insecta</taxon>
        <taxon>Pterygota</taxon>
        <taxon>Neoptera</taxon>
        <taxon>Endopterygota</taxon>
        <taxon>Coleoptera</taxon>
        <taxon>Polyphaga</taxon>
        <taxon>Cucujiformia</taxon>
        <taxon>Chrysomeloidea</taxon>
        <taxon>Cerambycidae</taxon>
        <taxon>Lamiinae</taxon>
        <taxon>Monochamini</taxon>
        <taxon>Molorchus</taxon>
    </lineage>
</organism>
<feature type="domain" description="SANT" evidence="12">
    <location>
        <begin position="64"/>
        <end position="116"/>
    </location>
</feature>
<protein>
    <recommendedName>
        <fullName evidence="8">Transcriptional adapter</fullName>
    </recommendedName>
</protein>
<dbReference type="PROSITE" id="PS50135">
    <property type="entry name" value="ZF_ZZ_2"/>
    <property type="match status" value="1"/>
</dbReference>
<keyword evidence="2" id="KW-0479">Metal-binding</keyword>
<dbReference type="InterPro" id="IPR017884">
    <property type="entry name" value="SANT_dom"/>
</dbReference>
<dbReference type="PIRSF" id="PIRSF025024">
    <property type="entry name" value="Transcriptional_adaptor_2"/>
    <property type="match status" value="1"/>
</dbReference>
<feature type="domain" description="Myb-like" evidence="10">
    <location>
        <begin position="66"/>
        <end position="112"/>
    </location>
</feature>
<dbReference type="Pfam" id="PF22941">
    <property type="entry name" value="TADA2A-like_3rd"/>
    <property type="match status" value="1"/>
</dbReference>
<dbReference type="Gene3D" id="3.30.60.90">
    <property type="match status" value="1"/>
</dbReference>
<evidence type="ECO:0000256" key="3">
    <source>
        <dbReference type="ARBA" id="ARBA00022771"/>
    </source>
</evidence>
<keyword evidence="15" id="KW-1185">Reference proteome</keyword>
<dbReference type="InterPro" id="IPR001005">
    <property type="entry name" value="SANT/Myb"/>
</dbReference>
<accession>A0ABQ9JF17</accession>
<keyword evidence="5 8" id="KW-0805">Transcription regulation</keyword>
<dbReference type="SMART" id="SM00291">
    <property type="entry name" value="ZnF_ZZ"/>
    <property type="match status" value="1"/>
</dbReference>
<dbReference type="SUPFAM" id="SSF46689">
    <property type="entry name" value="Homeodomain-like"/>
    <property type="match status" value="1"/>
</dbReference>
<evidence type="ECO:0000259" key="13">
    <source>
        <dbReference type="PROSITE" id="PS51294"/>
    </source>
</evidence>
<reference evidence="14" key="1">
    <citation type="journal article" date="2023" name="Insect Mol. Biol.">
        <title>Genome sequencing provides insights into the evolution of gene families encoding plant cell wall-degrading enzymes in longhorned beetles.</title>
        <authorList>
            <person name="Shin N.R."/>
            <person name="Okamura Y."/>
            <person name="Kirsch R."/>
            <person name="Pauchet Y."/>
        </authorList>
    </citation>
    <scope>NUCLEOTIDE SEQUENCE</scope>
    <source>
        <strain evidence="14">MMC_N1</strain>
    </source>
</reference>
<evidence type="ECO:0000256" key="8">
    <source>
        <dbReference type="PIRNR" id="PIRNR025024"/>
    </source>
</evidence>
<dbReference type="InterPro" id="IPR000433">
    <property type="entry name" value="Znf_ZZ"/>
</dbReference>
<dbReference type="PROSITE" id="PS50090">
    <property type="entry name" value="MYB_LIKE"/>
    <property type="match status" value="1"/>
</dbReference>
<dbReference type="CDD" id="cd00167">
    <property type="entry name" value="SANT"/>
    <property type="match status" value="1"/>
</dbReference>
<comment type="caution">
    <text evidence="14">The sequence shown here is derived from an EMBL/GenBank/DDBJ whole genome shotgun (WGS) entry which is preliminary data.</text>
</comment>
<dbReference type="Proteomes" id="UP001162164">
    <property type="component" value="Unassembled WGS sequence"/>
</dbReference>
<keyword evidence="7 8" id="KW-0539">Nucleus</keyword>
<dbReference type="InterPro" id="IPR043145">
    <property type="entry name" value="Znf_ZZ_sf"/>
</dbReference>
<evidence type="ECO:0000256" key="7">
    <source>
        <dbReference type="ARBA" id="ARBA00023242"/>
    </source>
</evidence>
<feature type="domain" description="HTH myb-type" evidence="13">
    <location>
        <begin position="66"/>
        <end position="106"/>
    </location>
</feature>
<dbReference type="PROSITE" id="PS51293">
    <property type="entry name" value="SANT"/>
    <property type="match status" value="1"/>
</dbReference>
<dbReference type="SMART" id="SM00717">
    <property type="entry name" value="SANT"/>
    <property type="match status" value="1"/>
</dbReference>
<dbReference type="InterPro" id="IPR055141">
    <property type="entry name" value="TADA2A_B-like_dom"/>
</dbReference>
<dbReference type="InterPro" id="IPR041983">
    <property type="entry name" value="ADA2-like_ZZ"/>
</dbReference>
<evidence type="ECO:0000256" key="6">
    <source>
        <dbReference type="ARBA" id="ARBA00023163"/>
    </source>
</evidence>
<evidence type="ECO:0000256" key="4">
    <source>
        <dbReference type="ARBA" id="ARBA00022833"/>
    </source>
</evidence>
<evidence type="ECO:0000259" key="12">
    <source>
        <dbReference type="PROSITE" id="PS51293"/>
    </source>
</evidence>
<dbReference type="PANTHER" id="PTHR12374">
    <property type="entry name" value="TRANSCRIPTIONAL ADAPTOR 2 ADA2 -RELATED"/>
    <property type="match status" value="1"/>
</dbReference>
<evidence type="ECO:0000313" key="14">
    <source>
        <dbReference type="EMBL" id="KAJ8976223.1"/>
    </source>
</evidence>
<dbReference type="SUPFAM" id="SSF57850">
    <property type="entry name" value="RING/U-box"/>
    <property type="match status" value="1"/>
</dbReference>
<dbReference type="CDD" id="cd02335">
    <property type="entry name" value="ZZ_ADA2"/>
    <property type="match status" value="1"/>
</dbReference>
<evidence type="ECO:0000259" key="11">
    <source>
        <dbReference type="PROSITE" id="PS50135"/>
    </source>
</evidence>
<evidence type="ECO:0000256" key="5">
    <source>
        <dbReference type="ARBA" id="ARBA00023015"/>
    </source>
</evidence>
<dbReference type="Pfam" id="PF00249">
    <property type="entry name" value="Myb_DNA-binding"/>
    <property type="match status" value="1"/>
</dbReference>
<dbReference type="Gene3D" id="1.10.10.60">
    <property type="entry name" value="Homeodomain-like"/>
    <property type="match status" value="1"/>
</dbReference>